<feature type="transmembrane region" description="Helical" evidence="8">
    <location>
        <begin position="21"/>
        <end position="42"/>
    </location>
</feature>
<comment type="similarity">
    <text evidence="2">Belongs to the bacterial sugar transferase family.</text>
</comment>
<evidence type="ECO:0000256" key="5">
    <source>
        <dbReference type="ARBA" id="ARBA00022692"/>
    </source>
</evidence>
<evidence type="ECO:0000256" key="8">
    <source>
        <dbReference type="SAM" id="Phobius"/>
    </source>
</evidence>
<dbReference type="Proteomes" id="UP000033618">
    <property type="component" value="Unassembled WGS sequence"/>
</dbReference>
<feature type="domain" description="Bacterial sugar transferase" evidence="9">
    <location>
        <begin position="14"/>
        <end position="205"/>
    </location>
</feature>
<evidence type="ECO:0000313" key="11">
    <source>
        <dbReference type="Proteomes" id="UP000033618"/>
    </source>
</evidence>
<evidence type="ECO:0000256" key="3">
    <source>
        <dbReference type="ARBA" id="ARBA00022475"/>
    </source>
</evidence>
<keyword evidence="5 8" id="KW-0812">Transmembrane</keyword>
<evidence type="ECO:0000256" key="2">
    <source>
        <dbReference type="ARBA" id="ARBA00006464"/>
    </source>
</evidence>
<dbReference type="AlphaFoldDB" id="A0A0F5JWB8"/>
<gene>
    <name evidence="10" type="ORF">WM40_20385</name>
</gene>
<evidence type="ECO:0000313" key="10">
    <source>
        <dbReference type="EMBL" id="KKB61959.1"/>
    </source>
</evidence>
<dbReference type="Pfam" id="PF02397">
    <property type="entry name" value="Bac_transf"/>
    <property type="match status" value="1"/>
</dbReference>
<keyword evidence="7 8" id="KW-0472">Membrane</keyword>
<dbReference type="PATRIC" id="fig|28092.6.peg.4796"/>
<dbReference type="EMBL" id="LAQU01000028">
    <property type="protein sequence ID" value="KKB61959.1"/>
    <property type="molecule type" value="Genomic_DNA"/>
</dbReference>
<reference evidence="10 11" key="1">
    <citation type="submission" date="2015-03" db="EMBL/GenBank/DDBJ databases">
        <title>Draft Genome Sequence of Burkholderia andropogonis type strain ICMP2807, isolated from Sorghum bicolor.</title>
        <authorList>
            <person name="Lopes-Santos L."/>
            <person name="Castro D.B."/>
            <person name="Ottoboni L.M."/>
            <person name="Park D."/>
            <person name="Weirc B.S."/>
            <person name="Destefano S.A."/>
        </authorList>
    </citation>
    <scope>NUCLEOTIDE SEQUENCE [LARGE SCALE GENOMIC DNA]</scope>
    <source>
        <strain evidence="10 11">ICMP2807</strain>
    </source>
</reference>
<evidence type="ECO:0000256" key="1">
    <source>
        <dbReference type="ARBA" id="ARBA00004236"/>
    </source>
</evidence>
<sequence length="211" mass="23947">MNQTLAPGVQGYLKKIFDRSIASFLLILTLPIFILLALTVYLTSPGPVFYGHTRIGANGKKFQVYKFRSMITNSQEILEKILTTNPIARAEWEADHKLRNDPRITKIGKLLRATSLDELPQLLNVIRGEMSLVGPRPIVEAEIIKYGKAIYYYYAARPGITGLWQVSGRNDVTYTSRVRLDTEYVMTWSLMRDLTILVKTISVVFGRKGAY</sequence>
<evidence type="ECO:0000259" key="9">
    <source>
        <dbReference type="Pfam" id="PF02397"/>
    </source>
</evidence>
<keyword evidence="4" id="KW-0808">Transferase</keyword>
<comment type="caution">
    <text evidence="10">The sequence shown here is derived from an EMBL/GenBank/DDBJ whole genome shotgun (WGS) entry which is preliminary data.</text>
</comment>
<comment type="subcellular location">
    <subcellularLocation>
        <location evidence="1">Cell membrane</location>
    </subcellularLocation>
</comment>
<keyword evidence="3" id="KW-1003">Cell membrane</keyword>
<evidence type="ECO:0000256" key="6">
    <source>
        <dbReference type="ARBA" id="ARBA00022989"/>
    </source>
</evidence>
<evidence type="ECO:0000256" key="7">
    <source>
        <dbReference type="ARBA" id="ARBA00023136"/>
    </source>
</evidence>
<proteinExistence type="inferred from homology"/>
<evidence type="ECO:0000256" key="4">
    <source>
        <dbReference type="ARBA" id="ARBA00022679"/>
    </source>
</evidence>
<protein>
    <submittedName>
        <fullName evidence="10">Exopolysaccharide biosynthesis protein</fullName>
    </submittedName>
</protein>
<organism evidence="10 11">
    <name type="scientific">Robbsia andropogonis</name>
    <dbReference type="NCBI Taxonomy" id="28092"/>
    <lineage>
        <taxon>Bacteria</taxon>
        <taxon>Pseudomonadati</taxon>
        <taxon>Pseudomonadota</taxon>
        <taxon>Betaproteobacteria</taxon>
        <taxon>Burkholderiales</taxon>
        <taxon>Burkholderiaceae</taxon>
        <taxon>Robbsia</taxon>
    </lineage>
</organism>
<dbReference type="PANTHER" id="PTHR30576:SF4">
    <property type="entry name" value="UNDECAPRENYL-PHOSPHATE GALACTOSE PHOSPHOTRANSFERASE"/>
    <property type="match status" value="1"/>
</dbReference>
<name>A0A0F5JWB8_9BURK</name>
<accession>A0A0F5JWB8</accession>
<dbReference type="PANTHER" id="PTHR30576">
    <property type="entry name" value="COLANIC BIOSYNTHESIS UDP-GLUCOSE LIPID CARRIER TRANSFERASE"/>
    <property type="match status" value="1"/>
</dbReference>
<dbReference type="STRING" id="28092.WM40_20385"/>
<keyword evidence="6 8" id="KW-1133">Transmembrane helix</keyword>
<dbReference type="InterPro" id="IPR003362">
    <property type="entry name" value="Bact_transf"/>
</dbReference>
<dbReference type="GO" id="GO:0016780">
    <property type="term" value="F:phosphotransferase activity, for other substituted phosphate groups"/>
    <property type="evidence" value="ECO:0007669"/>
    <property type="project" value="TreeGrafter"/>
</dbReference>
<dbReference type="GO" id="GO:0005886">
    <property type="term" value="C:plasma membrane"/>
    <property type="evidence" value="ECO:0007669"/>
    <property type="project" value="UniProtKB-SubCell"/>
</dbReference>
<keyword evidence="11" id="KW-1185">Reference proteome</keyword>